<dbReference type="EMBL" id="JACKZP010000271">
    <property type="protein sequence ID" value="MBC1305573.1"/>
    <property type="molecule type" value="Genomic_DNA"/>
</dbReference>
<keyword evidence="3" id="KW-1185">Reference proteome</keyword>
<gene>
    <name evidence="2" type="ORF">GNE12_27160</name>
</gene>
<feature type="transmembrane region" description="Helical" evidence="1">
    <location>
        <begin position="20"/>
        <end position="39"/>
    </location>
</feature>
<sequence length="50" mass="5534">MAAQKTNPLYSPVLLVMKVFYKAITLIVSAILITATACFDQLRNGYAEIK</sequence>
<evidence type="ECO:0000313" key="3">
    <source>
        <dbReference type="Proteomes" id="UP000570851"/>
    </source>
</evidence>
<dbReference type="GeneID" id="58727186"/>
<geneLocation type="plasmid" evidence="2">
    <name>pN2B-A</name>
</geneLocation>
<keyword evidence="2" id="KW-0614">Plasmid</keyword>
<proteinExistence type="predicted"/>
<name>A0ABR6SH20_ANAVA</name>
<evidence type="ECO:0000256" key="1">
    <source>
        <dbReference type="SAM" id="Phobius"/>
    </source>
</evidence>
<comment type="caution">
    <text evidence="2">The sequence shown here is derived from an EMBL/GenBank/DDBJ whole genome shotgun (WGS) entry which is preliminary data.</text>
</comment>
<dbReference type="RefSeq" id="WP_153228455.1">
    <property type="nucleotide sequence ID" value="NZ_JACKZP010000271.1"/>
</dbReference>
<keyword evidence="1" id="KW-0472">Membrane</keyword>
<accession>A0ABR6SH20</accession>
<evidence type="ECO:0000313" key="2">
    <source>
        <dbReference type="EMBL" id="MBC1305573.1"/>
    </source>
</evidence>
<dbReference type="Proteomes" id="UP000570851">
    <property type="component" value="Unassembled WGS sequence"/>
</dbReference>
<keyword evidence="1" id="KW-1133">Transmembrane helix</keyword>
<organism evidence="2 3">
    <name type="scientific">Trichormus variabilis N2B</name>
    <dbReference type="NCBI Taxonomy" id="2681315"/>
    <lineage>
        <taxon>Bacteria</taxon>
        <taxon>Bacillati</taxon>
        <taxon>Cyanobacteriota</taxon>
        <taxon>Cyanophyceae</taxon>
        <taxon>Nostocales</taxon>
        <taxon>Nostocaceae</taxon>
        <taxon>Trichormus</taxon>
    </lineage>
</organism>
<reference evidence="2 3" key="1">
    <citation type="submission" date="2019-11" db="EMBL/GenBank/DDBJ databases">
        <title>Comparison of genomes from free-living endosymbiotic cyanobacteria isolated from Azolla.</title>
        <authorList>
            <person name="Thiel T."/>
            <person name="Pratte B."/>
        </authorList>
    </citation>
    <scope>NUCLEOTIDE SEQUENCE [LARGE SCALE GENOMIC DNA]</scope>
    <source>
        <strain evidence="2 3">N2B</strain>
        <plasmid evidence="2">pN2B-A</plasmid>
    </source>
</reference>
<protein>
    <submittedName>
        <fullName evidence="2">Uncharacterized protein</fullName>
    </submittedName>
</protein>
<keyword evidence="1" id="KW-0812">Transmembrane</keyword>